<sequence length="97" mass="10982">MGGFFIASLQKITPRKKMQKHIAKYCKVVMLGVIKQILVKFVAVICMARQVSGEGLTTPKLILMGYFLEVTDEKTCFDGCPSSMWCISSKRCTNRLW</sequence>
<name>A0A1B8QFI5_9GAMM</name>
<gene>
    <name evidence="1" type="ORF">A9308_02855</name>
</gene>
<dbReference type="AlphaFoldDB" id="A0A1B8QFI5"/>
<dbReference type="Proteomes" id="UP000092508">
    <property type="component" value="Unassembled WGS sequence"/>
</dbReference>
<proteinExistence type="predicted"/>
<organism evidence="1 2">
    <name type="scientific">Faucicola atlantae</name>
    <dbReference type="NCBI Taxonomy" id="34059"/>
    <lineage>
        <taxon>Bacteria</taxon>
        <taxon>Pseudomonadati</taxon>
        <taxon>Pseudomonadota</taxon>
        <taxon>Gammaproteobacteria</taxon>
        <taxon>Moraxellales</taxon>
        <taxon>Moraxellaceae</taxon>
        <taxon>Faucicola</taxon>
    </lineage>
</organism>
<dbReference type="EMBL" id="LZMZ01000004">
    <property type="protein sequence ID" value="OBX80740.1"/>
    <property type="molecule type" value="Genomic_DNA"/>
</dbReference>
<comment type="caution">
    <text evidence="1">The sequence shown here is derived from an EMBL/GenBank/DDBJ whole genome shotgun (WGS) entry which is preliminary data.</text>
</comment>
<evidence type="ECO:0000313" key="2">
    <source>
        <dbReference type="Proteomes" id="UP000092508"/>
    </source>
</evidence>
<accession>A0A1B8QFI5</accession>
<evidence type="ECO:0000313" key="1">
    <source>
        <dbReference type="EMBL" id="OBX80740.1"/>
    </source>
</evidence>
<reference evidence="1 2" key="1">
    <citation type="submission" date="2016-06" db="EMBL/GenBank/DDBJ databases">
        <title>Draft genome of Moraxella atlantae CCUG 66109.</title>
        <authorList>
            <person name="Salva-Serra F."/>
            <person name="Engstrom-Jakobsson H."/>
            <person name="Thorell K."/>
            <person name="Gonzales-Siles L."/>
            <person name="Karlsson R."/>
            <person name="Boulund F."/>
            <person name="Engstrand L."/>
            <person name="Kristiansson E."/>
            <person name="Moore E."/>
        </authorList>
    </citation>
    <scope>NUCLEOTIDE SEQUENCE [LARGE SCALE GENOMIC DNA]</scope>
    <source>
        <strain evidence="1 2">CCUG 66109</strain>
    </source>
</reference>
<dbReference type="STRING" id="34059.A9308_02855"/>
<protein>
    <submittedName>
        <fullName evidence="1">Uncharacterized protein</fullName>
    </submittedName>
</protein>